<comment type="caution">
    <text evidence="2">The sequence shown here is derived from an EMBL/GenBank/DDBJ whole genome shotgun (WGS) entry which is preliminary data.</text>
</comment>
<feature type="transmembrane region" description="Helical" evidence="1">
    <location>
        <begin position="52"/>
        <end position="68"/>
    </location>
</feature>
<name>A0A921LAQ3_9BACT</name>
<keyword evidence="1" id="KW-0812">Transmembrane</keyword>
<reference evidence="2" key="2">
    <citation type="submission" date="2021-09" db="EMBL/GenBank/DDBJ databases">
        <authorList>
            <person name="Gilroy R."/>
        </authorList>
    </citation>
    <scope>NUCLEOTIDE SEQUENCE</scope>
    <source>
        <strain evidence="2">CHK55-1828</strain>
    </source>
</reference>
<keyword evidence="1" id="KW-1133">Transmembrane helix</keyword>
<evidence type="ECO:0000256" key="1">
    <source>
        <dbReference type="SAM" id="Phobius"/>
    </source>
</evidence>
<feature type="transmembrane region" description="Helical" evidence="1">
    <location>
        <begin position="155"/>
        <end position="173"/>
    </location>
</feature>
<keyword evidence="1" id="KW-0472">Membrane</keyword>
<dbReference type="RefSeq" id="WP_022021041.1">
    <property type="nucleotide sequence ID" value="NZ_DYVX01000004.1"/>
</dbReference>
<sequence length="194" mass="22920">MENYQDNFELEEMKQQIRLLKDKLAKETIISEKMMMQSTREKLAYINRKNRIMYIGIPFALIYCNMFFIWMDYSWMFCVVTSLFLIAACLYQIYSHKGVNIQEISTDNLVDISKALIRMNRLELKWLCFGLPFALLWIVWFIIESYPKESGESICIGGGVGFVVGAVIGLRYLKNERRKAKEAIRDIEEYTRED</sequence>
<accession>A0A921LAQ3</accession>
<reference evidence="2" key="1">
    <citation type="journal article" date="2021" name="PeerJ">
        <title>Extensive microbial diversity within the chicken gut microbiome revealed by metagenomics and culture.</title>
        <authorList>
            <person name="Gilroy R."/>
            <person name="Ravi A."/>
            <person name="Getino M."/>
            <person name="Pursley I."/>
            <person name="Horton D.L."/>
            <person name="Alikhan N.F."/>
            <person name="Baker D."/>
            <person name="Gharbi K."/>
            <person name="Hall N."/>
            <person name="Watson M."/>
            <person name="Adriaenssens E.M."/>
            <person name="Foster-Nyarko E."/>
            <person name="Jarju S."/>
            <person name="Secka A."/>
            <person name="Antonio M."/>
            <person name="Oren A."/>
            <person name="Chaudhuri R.R."/>
            <person name="La Ragione R."/>
            <person name="Hildebrand F."/>
            <person name="Pallen M.J."/>
        </authorList>
    </citation>
    <scope>NUCLEOTIDE SEQUENCE</scope>
    <source>
        <strain evidence="2">CHK55-1828</strain>
    </source>
</reference>
<organism evidence="2 3">
    <name type="scientific">Mediterranea massiliensis</name>
    <dbReference type="NCBI Taxonomy" id="1841865"/>
    <lineage>
        <taxon>Bacteria</taxon>
        <taxon>Pseudomonadati</taxon>
        <taxon>Bacteroidota</taxon>
        <taxon>Bacteroidia</taxon>
        <taxon>Bacteroidales</taxon>
        <taxon>Bacteroidaceae</taxon>
        <taxon>Mediterranea</taxon>
    </lineage>
</organism>
<evidence type="ECO:0000313" key="2">
    <source>
        <dbReference type="EMBL" id="HJF90925.1"/>
    </source>
</evidence>
<protein>
    <submittedName>
        <fullName evidence="2">Uncharacterized protein</fullName>
    </submittedName>
</protein>
<feature type="transmembrane region" description="Helical" evidence="1">
    <location>
        <begin position="124"/>
        <end position="143"/>
    </location>
</feature>
<feature type="transmembrane region" description="Helical" evidence="1">
    <location>
        <begin position="74"/>
        <end position="94"/>
    </location>
</feature>
<dbReference type="EMBL" id="DYVX01000004">
    <property type="protein sequence ID" value="HJF90925.1"/>
    <property type="molecule type" value="Genomic_DNA"/>
</dbReference>
<gene>
    <name evidence="2" type="ORF">K8W02_00850</name>
</gene>
<proteinExistence type="predicted"/>
<evidence type="ECO:0000313" key="3">
    <source>
        <dbReference type="Proteomes" id="UP000717835"/>
    </source>
</evidence>
<dbReference type="AlphaFoldDB" id="A0A921LAQ3"/>
<dbReference type="Proteomes" id="UP000717835">
    <property type="component" value="Unassembled WGS sequence"/>
</dbReference>